<accession>A0A8U0U1Q1</accession>
<name>A0A8U0U1Q1_SALNM</name>
<keyword evidence="3" id="KW-0378">Hydrolase</keyword>
<dbReference type="Pfam" id="PF02902">
    <property type="entry name" value="Peptidase_C48"/>
    <property type="match status" value="1"/>
</dbReference>
<reference evidence="8" key="1">
    <citation type="submission" date="2025-08" db="UniProtKB">
        <authorList>
            <consortium name="RefSeq"/>
        </authorList>
    </citation>
    <scope>IDENTIFICATION</scope>
    <source>
        <tissue evidence="8">White muscle</tissue>
    </source>
</reference>
<dbReference type="PANTHER" id="PTHR12606:SF11">
    <property type="entry name" value="SENTRIN-SPECIFIC PROTEASE 2"/>
    <property type="match status" value="1"/>
</dbReference>
<evidence type="ECO:0000256" key="1">
    <source>
        <dbReference type="ARBA" id="ARBA00005234"/>
    </source>
</evidence>
<keyword evidence="7" id="KW-1185">Reference proteome</keyword>
<keyword evidence="4" id="KW-0788">Thiol protease</keyword>
<gene>
    <name evidence="8" type="primary">LOC120033533</name>
</gene>
<feature type="compositionally biased region" description="Basic and acidic residues" evidence="5">
    <location>
        <begin position="176"/>
        <end position="185"/>
    </location>
</feature>
<dbReference type="GO" id="GO:0016926">
    <property type="term" value="P:protein desumoylation"/>
    <property type="evidence" value="ECO:0007669"/>
    <property type="project" value="TreeGrafter"/>
</dbReference>
<dbReference type="GO" id="GO:0005634">
    <property type="term" value="C:nucleus"/>
    <property type="evidence" value="ECO:0007669"/>
    <property type="project" value="TreeGrafter"/>
</dbReference>
<dbReference type="OrthoDB" id="1939479at2759"/>
<dbReference type="PANTHER" id="PTHR12606">
    <property type="entry name" value="SENTRIN/SUMO-SPECIFIC PROTEASE"/>
    <property type="match status" value="1"/>
</dbReference>
<dbReference type="AlphaFoldDB" id="A0A8U0U1Q1"/>
<feature type="region of interest" description="Disordered" evidence="5">
    <location>
        <begin position="24"/>
        <end position="54"/>
    </location>
</feature>
<proteinExistence type="inferred from homology"/>
<dbReference type="PROSITE" id="PS50600">
    <property type="entry name" value="ULP_PROTEASE"/>
    <property type="match status" value="1"/>
</dbReference>
<evidence type="ECO:0000256" key="3">
    <source>
        <dbReference type="ARBA" id="ARBA00022801"/>
    </source>
</evidence>
<comment type="similarity">
    <text evidence="1">Belongs to the peptidase C48 family.</text>
</comment>
<keyword evidence="2" id="KW-0645">Protease</keyword>
<evidence type="ECO:0000313" key="7">
    <source>
        <dbReference type="Proteomes" id="UP000808372"/>
    </source>
</evidence>
<dbReference type="GO" id="GO:0006508">
    <property type="term" value="P:proteolysis"/>
    <property type="evidence" value="ECO:0007669"/>
    <property type="project" value="UniProtKB-KW"/>
</dbReference>
<feature type="region of interest" description="Disordered" evidence="5">
    <location>
        <begin position="169"/>
        <end position="216"/>
    </location>
</feature>
<feature type="compositionally biased region" description="Polar residues" evidence="5">
    <location>
        <begin position="206"/>
        <end position="215"/>
    </location>
</feature>
<dbReference type="GO" id="GO:0060255">
    <property type="term" value="P:regulation of macromolecule metabolic process"/>
    <property type="evidence" value="ECO:0007669"/>
    <property type="project" value="UniProtKB-ARBA"/>
</dbReference>
<dbReference type="KEGG" id="snh:120033533"/>
<evidence type="ECO:0000259" key="6">
    <source>
        <dbReference type="PROSITE" id="PS50600"/>
    </source>
</evidence>
<dbReference type="InterPro" id="IPR038765">
    <property type="entry name" value="Papain-like_cys_pep_sf"/>
</dbReference>
<dbReference type="Proteomes" id="UP000808372">
    <property type="component" value="Chromosome 40"/>
</dbReference>
<dbReference type="GeneID" id="120033533"/>
<dbReference type="FunFam" id="3.40.395.10:FF:000001">
    <property type="entry name" value="Sentrin-specific protease 1"/>
    <property type="match status" value="1"/>
</dbReference>
<sequence length="594" mass="66539">MYEWVVDGLSSLFEPITGQKHSGWPGLNVGGEIASQRQDSNARPTKRNYQSVHVSENISQSEPVAIKRRRKDIISFVKKTVAGVAGLLRLRNPLSSASEEHRRYTASQGPVGLMGIDELHTSWMSSSDWKMEKPTVGGQREKGGLGLLQGASTPLQGASTPLRKHIGLVLGPGNPDKGRDGDKPQRCSLQLLPSRPTQGVRVGTGPPSSDLPTPNRSHRQCLAVEEALKESDKEHYRRLLEMVSDKYSKNQPLPFTRTKPQGETFTQDGHRMAILGRTYESVTPKTGPLRANPSVYMWRDASSAKQTRDMRGELYLSKPLSAAVDTQPASNATQKQPELDLSAEVAARLNLVDRETPTHTDTLNSTEELPRFSKEMAVEVSRALSQRDPNLVLSSAFKLCITQRDLASLQEGSWLNDEVINFYLSLVMTRSSSAGQGLKVYSFSTFFFPKLHGGGHTAVKRWTKAVDLFQYDIILVPLHLGIHWSLAVINFNSRTVRSYDSMGQRHDDICSLLLLYLREEHKARKDQDLDECKWTVDSLRASEIPQQKNGSDCGVFACKYADYIAQGWPLTFRQCHMPLFRKLMIWEILNQRLL</sequence>
<dbReference type="GO" id="GO:0080090">
    <property type="term" value="P:regulation of primary metabolic process"/>
    <property type="evidence" value="ECO:0007669"/>
    <property type="project" value="UniProtKB-ARBA"/>
</dbReference>
<organism evidence="7 8">
    <name type="scientific">Salvelinus namaycush</name>
    <name type="common">Lake trout</name>
    <name type="synonym">Salmo namaycush</name>
    <dbReference type="NCBI Taxonomy" id="8040"/>
    <lineage>
        <taxon>Eukaryota</taxon>
        <taxon>Metazoa</taxon>
        <taxon>Chordata</taxon>
        <taxon>Craniata</taxon>
        <taxon>Vertebrata</taxon>
        <taxon>Euteleostomi</taxon>
        <taxon>Actinopterygii</taxon>
        <taxon>Neopterygii</taxon>
        <taxon>Teleostei</taxon>
        <taxon>Protacanthopterygii</taxon>
        <taxon>Salmoniformes</taxon>
        <taxon>Salmonidae</taxon>
        <taxon>Salmoninae</taxon>
        <taxon>Salvelinus</taxon>
    </lineage>
</organism>
<evidence type="ECO:0000256" key="2">
    <source>
        <dbReference type="ARBA" id="ARBA00022670"/>
    </source>
</evidence>
<dbReference type="SUPFAM" id="SSF54001">
    <property type="entry name" value="Cysteine proteinases"/>
    <property type="match status" value="1"/>
</dbReference>
<evidence type="ECO:0000256" key="4">
    <source>
        <dbReference type="ARBA" id="ARBA00022807"/>
    </source>
</evidence>
<protein>
    <submittedName>
        <fullName evidence="8">Sentrin-specific protease 2-like isoform X1</fullName>
    </submittedName>
</protein>
<dbReference type="RefSeq" id="XP_038835844.1">
    <property type="nucleotide sequence ID" value="XM_038979916.1"/>
</dbReference>
<dbReference type="GO" id="GO:0016929">
    <property type="term" value="F:deSUMOylase activity"/>
    <property type="evidence" value="ECO:0007669"/>
    <property type="project" value="TreeGrafter"/>
</dbReference>
<feature type="domain" description="Ubiquitin-like protease family profile" evidence="6">
    <location>
        <begin position="399"/>
        <end position="564"/>
    </location>
</feature>
<feature type="compositionally biased region" description="Polar residues" evidence="5">
    <location>
        <begin position="35"/>
        <end position="54"/>
    </location>
</feature>
<evidence type="ECO:0000313" key="8">
    <source>
        <dbReference type="RefSeq" id="XP_038835844.1"/>
    </source>
</evidence>
<dbReference type="Gene3D" id="3.40.395.10">
    <property type="entry name" value="Adenoviral Proteinase, Chain A"/>
    <property type="match status" value="1"/>
</dbReference>
<evidence type="ECO:0000256" key="5">
    <source>
        <dbReference type="SAM" id="MobiDB-lite"/>
    </source>
</evidence>
<dbReference type="InterPro" id="IPR003653">
    <property type="entry name" value="Peptidase_C48_C"/>
</dbReference>